<dbReference type="STRING" id="930990.A0A067M4A9"/>
<feature type="compositionally biased region" description="Low complexity" evidence="1">
    <location>
        <begin position="742"/>
        <end position="764"/>
    </location>
</feature>
<reference evidence="4" key="1">
    <citation type="journal article" date="2014" name="Proc. Natl. Acad. Sci. U.S.A.">
        <title>Extensive sampling of basidiomycete genomes demonstrates inadequacy of the white-rot/brown-rot paradigm for wood decay fungi.</title>
        <authorList>
            <person name="Riley R."/>
            <person name="Salamov A.A."/>
            <person name="Brown D.W."/>
            <person name="Nagy L.G."/>
            <person name="Floudas D."/>
            <person name="Held B.W."/>
            <person name="Levasseur A."/>
            <person name="Lombard V."/>
            <person name="Morin E."/>
            <person name="Otillar R."/>
            <person name="Lindquist E.A."/>
            <person name="Sun H."/>
            <person name="LaButti K.M."/>
            <person name="Schmutz J."/>
            <person name="Jabbour D."/>
            <person name="Luo H."/>
            <person name="Baker S.E."/>
            <person name="Pisabarro A.G."/>
            <person name="Walton J.D."/>
            <person name="Blanchette R.A."/>
            <person name="Henrissat B."/>
            <person name="Martin F."/>
            <person name="Cullen D."/>
            <person name="Hibbett D.S."/>
            <person name="Grigoriev I.V."/>
        </authorList>
    </citation>
    <scope>NUCLEOTIDE SEQUENCE [LARGE SCALE GENOMIC DNA]</scope>
    <source>
        <strain evidence="4">FD-172 SS1</strain>
    </source>
</reference>
<dbReference type="OrthoDB" id="3239894at2759"/>
<dbReference type="EMBL" id="KL198138">
    <property type="protein sequence ID" value="KDQ06401.1"/>
    <property type="molecule type" value="Genomic_DNA"/>
</dbReference>
<keyword evidence="4" id="KW-1185">Reference proteome</keyword>
<dbReference type="PANTHER" id="PTHR46579">
    <property type="entry name" value="F5/8 TYPE C DOMAIN-CONTAINING PROTEIN-RELATED"/>
    <property type="match status" value="1"/>
</dbReference>
<evidence type="ECO:0008006" key="5">
    <source>
        <dbReference type="Google" id="ProtNLM"/>
    </source>
</evidence>
<keyword evidence="2" id="KW-0472">Membrane</keyword>
<gene>
    <name evidence="3" type="ORF">BOTBODRAFT_149698</name>
</gene>
<proteinExistence type="predicted"/>
<feature type="compositionally biased region" description="Low complexity" evidence="1">
    <location>
        <begin position="89"/>
        <end position="100"/>
    </location>
</feature>
<feature type="region of interest" description="Disordered" evidence="1">
    <location>
        <begin position="188"/>
        <end position="229"/>
    </location>
</feature>
<feature type="compositionally biased region" description="Basic and acidic residues" evidence="1">
    <location>
        <begin position="38"/>
        <end position="50"/>
    </location>
</feature>
<dbReference type="HOGENOM" id="CLU_009765_0_0_1"/>
<feature type="compositionally biased region" description="Basic and acidic residues" evidence="1">
    <location>
        <begin position="117"/>
        <end position="128"/>
    </location>
</feature>
<evidence type="ECO:0000313" key="4">
    <source>
        <dbReference type="Proteomes" id="UP000027195"/>
    </source>
</evidence>
<evidence type="ECO:0000256" key="2">
    <source>
        <dbReference type="SAM" id="Phobius"/>
    </source>
</evidence>
<feature type="region of interest" description="Disordered" evidence="1">
    <location>
        <begin position="38"/>
        <end position="161"/>
    </location>
</feature>
<sequence length="1214" mass="135585">MPPRNAAERRAASHAKPVLCTCTQCIAVNPAGLMVTSRVRDTHRDADRMRPRGTAGPSKIPRVDAGPLPASIVPQPLPSSSTAPPPLPSSSLLPSESPFPSLLPPFCATPGPLSPDKYMELDEQRDHSPSPPPADVEMGDYSLPPQTPDVPTTGLPFPTPEIAPIDLSRLYDDSDDEFIMNPFAHPPQEQAQEQEQEQPASRPGDGSEYPPPTSTPARPKYVPAPLPPRTKTEDLYMASSSYWFVRLAMLITAFLHTQYQLPFRACALLLFVLRCVFLGAGLISDSEDMPIKLDTALNRLGLEPRFTIYPLCRRCHRFVQNPKATLKEQCLSCEEVIFSPPPPGSKKPKPKLAAPFSPLSHLLVDFLQREGMEQELDRWRTKGSTPGKLDSVMCGDVWKTIKGADRQPFFGPDYDNELRIGVTLSLDWFSVHRSSFAESHSSGAYSFCVANLFPELRYRPKNLLLSGMTPGPKEPTAEQLQEYLILLVDDLIMLLEQGVMICTPLHPEGRLVRAVLIGIICDHPAMCKMSGFADKGHLSVPCTYCKVTKDDLKSDAGLSNGFPARDGDEHKRRVFEYRDLKTAAERKAHFAKHGAHWAEVCRLPYFDPVRMTIIDPMHNLLLGIVKDHWYKEWICRSALRGDTKTGVKRELDHTHQILSSMEIPPWNSRLPSKLGEPAGGSLGADEWKLLATIFGPIAVPLVWDKWYAVQQATIGKQQETYQKKLKKYNDYHEKLAKEKAAANHAPAPPSTSSTSASHQTDPTPASAPPKKTKKPPPLPTKPSETGPMQEDEPGVFLLLSAALNILLATSITEAQIDVAQGYLFDYLKGFKRLYGEGALHPNHHWATHIGAQIRNYGPVYGFWCFLTERLNKILKSYNLNNQNGGELEITMMRALGRDSQILDLLRMVSSQPTEGEFTRSAAHRLLDVTGPTRGTIETVADLLDHDDISNSLIPGAGCVRGMLTPVVRAVLVHRYNQDPQLPRVFNHMDRDIPQGGVFIVGGCLFYKSYIIHGRTIVPVNRALRKSAVSALVRVRWNQQLWYGEVLEILTHEQPNRGAQTMAHMRWMKRSKSLAHRTLEWNKFRPYLDINVFHANTYAELEDDCPPDAIPLTQIESPLARVTEGNNWITFSLSSDLMHNYINDNWLEACLSIAVAALLLFIAVVVETWCAFFQFAVLVPVIRRLVVLVESFDIAALKETFDVIRKFDLANVLEP</sequence>
<keyword evidence="2" id="KW-1133">Transmembrane helix</keyword>
<dbReference type="Pfam" id="PF02992">
    <property type="entry name" value="Transposase_21"/>
    <property type="match status" value="1"/>
</dbReference>
<feature type="region of interest" description="Disordered" evidence="1">
    <location>
        <begin position="738"/>
        <end position="790"/>
    </location>
</feature>
<keyword evidence="2" id="KW-0812">Transmembrane</keyword>
<dbReference type="PANTHER" id="PTHR46579:SF1">
    <property type="entry name" value="F5_8 TYPE C DOMAIN-CONTAINING PROTEIN"/>
    <property type="match status" value="1"/>
</dbReference>
<evidence type="ECO:0000256" key="1">
    <source>
        <dbReference type="SAM" id="MobiDB-lite"/>
    </source>
</evidence>
<feature type="transmembrane region" description="Helical" evidence="2">
    <location>
        <begin position="1145"/>
        <end position="1165"/>
    </location>
</feature>
<protein>
    <recommendedName>
        <fullName evidence="5">Transposase domain-containing protein</fullName>
    </recommendedName>
</protein>
<evidence type="ECO:0000313" key="3">
    <source>
        <dbReference type="EMBL" id="KDQ06401.1"/>
    </source>
</evidence>
<organism evidence="3 4">
    <name type="scientific">Botryobasidium botryosum (strain FD-172 SS1)</name>
    <dbReference type="NCBI Taxonomy" id="930990"/>
    <lineage>
        <taxon>Eukaryota</taxon>
        <taxon>Fungi</taxon>
        <taxon>Dikarya</taxon>
        <taxon>Basidiomycota</taxon>
        <taxon>Agaricomycotina</taxon>
        <taxon>Agaricomycetes</taxon>
        <taxon>Cantharellales</taxon>
        <taxon>Botryobasidiaceae</taxon>
        <taxon>Botryobasidium</taxon>
    </lineage>
</organism>
<dbReference type="Proteomes" id="UP000027195">
    <property type="component" value="Unassembled WGS sequence"/>
</dbReference>
<dbReference type="InParanoid" id="A0A067M4A9"/>
<feature type="compositionally biased region" description="Low complexity" evidence="1">
    <location>
        <begin position="188"/>
        <end position="200"/>
    </location>
</feature>
<dbReference type="InterPro" id="IPR004242">
    <property type="entry name" value="Transposase_21"/>
</dbReference>
<accession>A0A067M4A9</accession>
<dbReference type="AlphaFoldDB" id="A0A067M4A9"/>
<name>A0A067M4A9_BOTB1</name>